<dbReference type="STRING" id="400682.A0A1X7UQV9"/>
<dbReference type="InterPro" id="IPR001666">
    <property type="entry name" value="PI_transfer"/>
</dbReference>
<dbReference type="PRINTS" id="PR00391">
    <property type="entry name" value="PITRANSFER"/>
</dbReference>
<dbReference type="EnsemblMetazoa" id="Aqu2.1.29899_001">
    <property type="protein sequence ID" value="Aqu2.1.29899_001"/>
    <property type="gene ID" value="Aqu2.1.29899"/>
</dbReference>
<dbReference type="Gene3D" id="3.30.530.20">
    <property type="match status" value="1"/>
</dbReference>
<accession>A0A1X7UQV9</accession>
<proteinExistence type="predicted"/>
<dbReference type="EnsemblMetazoa" id="XM_003387094.3">
    <property type="protein sequence ID" value="XP_003387142.1"/>
    <property type="gene ID" value="LOC100640709"/>
</dbReference>
<dbReference type="KEGG" id="aqu:100640709"/>
<dbReference type="InterPro" id="IPR055261">
    <property type="entry name" value="PI_transfer_N"/>
</dbReference>
<evidence type="ECO:0000259" key="1">
    <source>
        <dbReference type="Pfam" id="PF02121"/>
    </source>
</evidence>
<sequence length="265" mass="31105">MLIKEFRIILPFTPEEYHVGQLWSVAQASKNETGGGDGVEVVINEERDFDKHGKGQFTHKIFHLSHKVPRFVRALAPKGSLEVHEEAINAFPYIKTDITNPDYMKDGFKITIESIHIADDRGLQENVHNLPPDLLKLREVVTIDIVNDPYDPRDYKPEWDPRLVRSERADRGPLKPDWKESSQPIMCAYKLVTCEFKWWGLQTRVESMIMKAERRIFTSFHRQVYCWLDEWYGMTMDDIRRIEEETRKALEEARTKGELRGMSEQ</sequence>
<name>A0A1X7UQV9_AMPQE</name>
<dbReference type="Pfam" id="PF02121">
    <property type="entry name" value="IP_trans"/>
    <property type="match status" value="1"/>
</dbReference>
<dbReference type="GO" id="GO:0031210">
    <property type="term" value="F:phosphatidylcholine binding"/>
    <property type="evidence" value="ECO:0007669"/>
    <property type="project" value="TreeGrafter"/>
</dbReference>
<dbReference type="GO" id="GO:0071944">
    <property type="term" value="C:cell periphery"/>
    <property type="evidence" value="ECO:0007669"/>
    <property type="project" value="UniProtKB-ARBA"/>
</dbReference>
<dbReference type="FunFam" id="3.30.530.20:FF:000028">
    <property type="entry name" value="Phosphatidylinositol transfer protein 5"/>
    <property type="match status" value="1"/>
</dbReference>
<feature type="domain" description="Phosphatidylinositol transfer protein N-terminal" evidence="1">
    <location>
        <begin position="1"/>
        <end position="247"/>
    </location>
</feature>
<reference evidence="3" key="1">
    <citation type="journal article" date="2010" name="Nature">
        <title>The Amphimedon queenslandica genome and the evolution of animal complexity.</title>
        <authorList>
            <person name="Srivastava M."/>
            <person name="Simakov O."/>
            <person name="Chapman J."/>
            <person name="Fahey B."/>
            <person name="Gauthier M.E."/>
            <person name="Mitros T."/>
            <person name="Richards G.S."/>
            <person name="Conaco C."/>
            <person name="Dacre M."/>
            <person name="Hellsten U."/>
            <person name="Larroux C."/>
            <person name="Putnam N.H."/>
            <person name="Stanke M."/>
            <person name="Adamska M."/>
            <person name="Darling A."/>
            <person name="Degnan S.M."/>
            <person name="Oakley T.H."/>
            <person name="Plachetzki D.C."/>
            <person name="Zhai Y."/>
            <person name="Adamski M."/>
            <person name="Calcino A."/>
            <person name="Cummins S.F."/>
            <person name="Goodstein D.M."/>
            <person name="Harris C."/>
            <person name="Jackson D.J."/>
            <person name="Leys S.P."/>
            <person name="Shu S."/>
            <person name="Woodcroft B.J."/>
            <person name="Vervoort M."/>
            <person name="Kosik K.S."/>
            <person name="Manning G."/>
            <person name="Degnan B.M."/>
            <person name="Rokhsar D.S."/>
        </authorList>
    </citation>
    <scope>NUCLEOTIDE SEQUENCE [LARGE SCALE GENOMIC DNA]</scope>
</reference>
<dbReference type="InParanoid" id="A0A1X7UQV9"/>
<dbReference type="InterPro" id="IPR023393">
    <property type="entry name" value="START-like_dom_sf"/>
</dbReference>
<evidence type="ECO:0000313" key="3">
    <source>
        <dbReference type="Proteomes" id="UP000007879"/>
    </source>
</evidence>
<gene>
    <name evidence="2" type="primary">100640709</name>
</gene>
<protein>
    <recommendedName>
        <fullName evidence="1">Phosphatidylinositol transfer protein N-terminal domain-containing protein</fullName>
    </recommendedName>
</protein>
<dbReference type="PANTHER" id="PTHR10658">
    <property type="entry name" value="PHOSPHATIDYLINOSITOL TRANSFER PROTEIN"/>
    <property type="match status" value="1"/>
</dbReference>
<dbReference type="PANTHER" id="PTHR10658:SF11">
    <property type="entry name" value="VIBRATOR, ISOFORM B"/>
    <property type="match status" value="1"/>
</dbReference>
<dbReference type="Proteomes" id="UP000007879">
    <property type="component" value="Unassembled WGS sequence"/>
</dbReference>
<dbReference type="OrthoDB" id="18453at2759"/>
<dbReference type="AlphaFoldDB" id="A0A1X7UQV9"/>
<evidence type="ECO:0000313" key="2">
    <source>
        <dbReference type="EnsemblMetazoa" id="Aqu2.1.29899_001"/>
    </source>
</evidence>
<keyword evidence="3" id="KW-1185">Reference proteome</keyword>
<dbReference type="GO" id="GO:0035091">
    <property type="term" value="F:phosphatidylinositol binding"/>
    <property type="evidence" value="ECO:0007669"/>
    <property type="project" value="TreeGrafter"/>
</dbReference>
<organism evidence="2">
    <name type="scientific">Amphimedon queenslandica</name>
    <name type="common">Sponge</name>
    <dbReference type="NCBI Taxonomy" id="400682"/>
    <lineage>
        <taxon>Eukaryota</taxon>
        <taxon>Metazoa</taxon>
        <taxon>Porifera</taxon>
        <taxon>Demospongiae</taxon>
        <taxon>Heteroscleromorpha</taxon>
        <taxon>Haplosclerida</taxon>
        <taxon>Niphatidae</taxon>
        <taxon>Amphimedon</taxon>
    </lineage>
</organism>
<dbReference type="SUPFAM" id="SSF55961">
    <property type="entry name" value="Bet v1-like"/>
    <property type="match status" value="1"/>
</dbReference>
<dbReference type="GO" id="GO:0008526">
    <property type="term" value="F:phosphatidylinositol transfer activity"/>
    <property type="evidence" value="ECO:0007669"/>
    <property type="project" value="TreeGrafter"/>
</dbReference>
<dbReference type="GO" id="GO:0005737">
    <property type="term" value="C:cytoplasm"/>
    <property type="evidence" value="ECO:0007669"/>
    <property type="project" value="TreeGrafter"/>
</dbReference>
<reference evidence="2" key="2">
    <citation type="submission" date="2017-05" db="UniProtKB">
        <authorList>
            <consortium name="EnsemblMetazoa"/>
        </authorList>
    </citation>
    <scope>IDENTIFICATION</scope>
</reference>
<dbReference type="GO" id="GO:0008525">
    <property type="term" value="F:phosphatidylcholine transporter activity"/>
    <property type="evidence" value="ECO:0007669"/>
    <property type="project" value="TreeGrafter"/>
</dbReference>